<feature type="domain" description="HTH cro/C1-type" evidence="2">
    <location>
        <begin position="10"/>
        <end position="64"/>
    </location>
</feature>
<dbReference type="GO" id="GO:0003677">
    <property type="term" value="F:DNA binding"/>
    <property type="evidence" value="ECO:0007669"/>
    <property type="project" value="UniProtKB-KW"/>
</dbReference>
<dbReference type="GO" id="GO:0005506">
    <property type="term" value="F:iron ion binding"/>
    <property type="evidence" value="ECO:0007669"/>
    <property type="project" value="InterPro"/>
</dbReference>
<dbReference type="Gene3D" id="2.60.40.730">
    <property type="entry name" value="SOR catalytic domain"/>
    <property type="match status" value="1"/>
</dbReference>
<dbReference type="PROSITE" id="PS50943">
    <property type="entry name" value="HTH_CROC1"/>
    <property type="match status" value="1"/>
</dbReference>
<dbReference type="STRING" id="1123281.SAMN02745180_02812"/>
<dbReference type="InterPro" id="IPR036073">
    <property type="entry name" value="Desulfoferrodoxin_Fe-bd_dom_sf"/>
</dbReference>
<reference evidence="3 4" key="1">
    <citation type="submission" date="2016-11" db="EMBL/GenBank/DDBJ databases">
        <authorList>
            <person name="Jaros S."/>
            <person name="Januszkiewicz K."/>
            <person name="Wedrychowicz H."/>
        </authorList>
    </citation>
    <scope>NUCLEOTIDE SEQUENCE [LARGE SCALE GENOMIC DNA]</scope>
    <source>
        <strain evidence="3 4">DSM 13106</strain>
    </source>
</reference>
<dbReference type="AlphaFoldDB" id="A0A1M5Z7C0"/>
<dbReference type="SMART" id="SM00530">
    <property type="entry name" value="HTH_XRE"/>
    <property type="match status" value="1"/>
</dbReference>
<name>A0A1M5Z7C0_9FIRM</name>
<dbReference type="PANTHER" id="PTHR46558">
    <property type="entry name" value="TRACRIPTIONAL REGULATORY PROTEIN-RELATED-RELATED"/>
    <property type="match status" value="1"/>
</dbReference>
<dbReference type="CDD" id="cd00093">
    <property type="entry name" value="HTH_XRE"/>
    <property type="match status" value="1"/>
</dbReference>
<protein>
    <submittedName>
        <fullName evidence="3">Helix-turn-helix</fullName>
    </submittedName>
</protein>
<dbReference type="SUPFAM" id="SSF47413">
    <property type="entry name" value="lambda repressor-like DNA-binding domains"/>
    <property type="match status" value="1"/>
</dbReference>
<organism evidence="3 4">
    <name type="scientific">Sporanaerobacter acetigenes DSM 13106</name>
    <dbReference type="NCBI Taxonomy" id="1123281"/>
    <lineage>
        <taxon>Bacteria</taxon>
        <taxon>Bacillati</taxon>
        <taxon>Bacillota</taxon>
        <taxon>Tissierellia</taxon>
        <taxon>Tissierellales</taxon>
        <taxon>Sporanaerobacteraceae</taxon>
        <taxon>Sporanaerobacter</taxon>
    </lineage>
</organism>
<dbReference type="GO" id="GO:0016491">
    <property type="term" value="F:oxidoreductase activity"/>
    <property type="evidence" value="ECO:0007669"/>
    <property type="project" value="InterPro"/>
</dbReference>
<evidence type="ECO:0000256" key="1">
    <source>
        <dbReference type="ARBA" id="ARBA00023125"/>
    </source>
</evidence>
<dbReference type="Pfam" id="PF01381">
    <property type="entry name" value="HTH_3"/>
    <property type="match status" value="1"/>
</dbReference>
<dbReference type="RefSeq" id="WP_072745409.1">
    <property type="nucleotide sequence ID" value="NZ_FQXR01000022.1"/>
</dbReference>
<evidence type="ECO:0000259" key="2">
    <source>
        <dbReference type="PROSITE" id="PS50943"/>
    </source>
</evidence>
<accession>A0A1M5Z7C0</accession>
<sequence length="194" mass="22234">MDYTKIGTLIYKLRKEKNMTQKQLADAMNLSDRTISKWERGLGCPDISLLIQLSELLNVNIKEILSGDLISNEFVGGNMKNTKYYVCPLCGNITLSTGNAVISCCSRVLEELVPKKATDKEKLNVEIVEDEWFISSEHSMTKDHYISFLAFATGDKIQIIKQYPEWNIQTRISKRGHGMLLWYCTKHGLFYQLI</sequence>
<dbReference type="PANTHER" id="PTHR46558:SF11">
    <property type="entry name" value="HTH-TYPE TRANSCRIPTIONAL REGULATOR XRE"/>
    <property type="match status" value="1"/>
</dbReference>
<dbReference type="SUPFAM" id="SSF49367">
    <property type="entry name" value="Superoxide reductase-like"/>
    <property type="match status" value="1"/>
</dbReference>
<dbReference type="Gene3D" id="1.10.260.40">
    <property type="entry name" value="lambda repressor-like DNA-binding domains"/>
    <property type="match status" value="1"/>
</dbReference>
<keyword evidence="4" id="KW-1185">Reference proteome</keyword>
<dbReference type="EMBL" id="FQXR01000022">
    <property type="protein sequence ID" value="SHI19988.1"/>
    <property type="molecule type" value="Genomic_DNA"/>
</dbReference>
<keyword evidence="1" id="KW-0238">DNA-binding</keyword>
<dbReference type="OrthoDB" id="1634626at2"/>
<proteinExistence type="predicted"/>
<evidence type="ECO:0000313" key="4">
    <source>
        <dbReference type="Proteomes" id="UP000184389"/>
    </source>
</evidence>
<gene>
    <name evidence="3" type="ORF">SAMN02745180_02812</name>
</gene>
<dbReference type="InterPro" id="IPR001387">
    <property type="entry name" value="Cro/C1-type_HTH"/>
</dbReference>
<dbReference type="Proteomes" id="UP000184389">
    <property type="component" value="Unassembled WGS sequence"/>
</dbReference>
<dbReference type="InterPro" id="IPR010982">
    <property type="entry name" value="Lambda_DNA-bd_dom_sf"/>
</dbReference>
<evidence type="ECO:0000313" key="3">
    <source>
        <dbReference type="EMBL" id="SHI19988.1"/>
    </source>
</evidence>